<dbReference type="PROSITE" id="PS51257">
    <property type="entry name" value="PROKAR_LIPOPROTEIN"/>
    <property type="match status" value="1"/>
</dbReference>
<feature type="signal peptide" evidence="1">
    <location>
        <begin position="1"/>
        <end position="23"/>
    </location>
</feature>
<reference evidence="2 3" key="1">
    <citation type="journal article" date="2016" name="Nat. Commun.">
        <title>Thousands of microbial genomes shed light on interconnected biogeochemical processes in an aquifer system.</title>
        <authorList>
            <person name="Anantharaman K."/>
            <person name="Brown C.T."/>
            <person name="Hug L.A."/>
            <person name="Sharon I."/>
            <person name="Castelle C.J."/>
            <person name="Probst A.J."/>
            <person name="Thomas B.C."/>
            <person name="Singh A."/>
            <person name="Wilkins M.J."/>
            <person name="Karaoz U."/>
            <person name="Brodie E.L."/>
            <person name="Williams K.H."/>
            <person name="Hubbard S.S."/>
            <person name="Banfield J.F."/>
        </authorList>
    </citation>
    <scope>NUCLEOTIDE SEQUENCE [LARGE SCALE GENOMIC DNA]</scope>
</reference>
<evidence type="ECO:0000313" key="3">
    <source>
        <dbReference type="Proteomes" id="UP000176422"/>
    </source>
</evidence>
<accession>A0A1F8DVJ1</accession>
<proteinExistence type="predicted"/>
<dbReference type="STRING" id="1802559.A2372_04285"/>
<dbReference type="AlphaFoldDB" id="A0A1F8DVJ1"/>
<evidence type="ECO:0000256" key="1">
    <source>
        <dbReference type="SAM" id="SignalP"/>
    </source>
</evidence>
<dbReference type="Proteomes" id="UP000176422">
    <property type="component" value="Unassembled WGS sequence"/>
</dbReference>
<name>A0A1F8DVJ1_9BACT</name>
<protein>
    <recommendedName>
        <fullName evidence="4">Lipoprotein</fullName>
    </recommendedName>
</protein>
<evidence type="ECO:0000313" key="2">
    <source>
        <dbReference type="EMBL" id="OGM92630.1"/>
    </source>
</evidence>
<gene>
    <name evidence="2" type="ORF">A2372_04285</name>
</gene>
<evidence type="ECO:0008006" key="4">
    <source>
        <dbReference type="Google" id="ProtNLM"/>
    </source>
</evidence>
<sequence>MKKAAIVALAAMCLLCGCGVKRLAIYTSVPTWQKQDYRQGYDYDGRGEFYRSSYIMIVNASQYKIRLVQNGVELPMFYLPRQEVDIKVKNRIHADEIVHILVVAYSRYGNRVIGTTEKTFRFNGNGQQQVKQWVLKDWMFE</sequence>
<dbReference type="EMBL" id="MGIT01000004">
    <property type="protein sequence ID" value="OGM92630.1"/>
    <property type="molecule type" value="Genomic_DNA"/>
</dbReference>
<comment type="caution">
    <text evidence="2">The sequence shown here is derived from an EMBL/GenBank/DDBJ whole genome shotgun (WGS) entry which is preliminary data.</text>
</comment>
<organism evidence="2 3">
    <name type="scientific">Candidatus Wolfebacteria bacterium RIFOXYB1_FULL_54_12</name>
    <dbReference type="NCBI Taxonomy" id="1802559"/>
    <lineage>
        <taxon>Bacteria</taxon>
        <taxon>Candidatus Wolfeibacteriota</taxon>
    </lineage>
</organism>
<keyword evidence="1" id="KW-0732">Signal</keyword>
<feature type="chain" id="PRO_5009535212" description="Lipoprotein" evidence="1">
    <location>
        <begin position="24"/>
        <end position="141"/>
    </location>
</feature>